<evidence type="ECO:0000256" key="2">
    <source>
        <dbReference type="ARBA" id="ARBA00022801"/>
    </source>
</evidence>
<feature type="region of interest" description="Disordered" evidence="3">
    <location>
        <begin position="862"/>
        <end position="902"/>
    </location>
</feature>
<dbReference type="EMBL" id="RQTK01000696">
    <property type="protein sequence ID" value="RUS75965.1"/>
    <property type="molecule type" value="Genomic_DNA"/>
</dbReference>
<feature type="compositionally biased region" description="Low complexity" evidence="3">
    <location>
        <begin position="1211"/>
        <end position="1225"/>
    </location>
</feature>
<evidence type="ECO:0000313" key="5">
    <source>
        <dbReference type="Proteomes" id="UP000271974"/>
    </source>
</evidence>
<feature type="region of interest" description="Disordered" evidence="3">
    <location>
        <begin position="1166"/>
        <end position="1289"/>
    </location>
</feature>
<dbReference type="PROSITE" id="PS01137">
    <property type="entry name" value="TATD_1"/>
    <property type="match status" value="1"/>
</dbReference>
<sequence>MESLPREDKIATGRQKPSVVTKGRPSCSRQGLTRIFQQSIKGLSATPDSSKNLNSVFTASAKEMQSATASRSLMWDDHAQPCPTSVGLKEHSREEADKNVFCSDSRVLSKDPSFVPSESCLIAKMRTVKSLSSKVPHIGRGRGRGRLLERNNEVKNPGEPLSNRPQNSEPMGESERLAVSSERESDQASVMEAVPITERILQQDKSNISLMGSELPDLVKCQSSKKKLSEHDARVSFHVPQQTESVSNSRRDKRERRLDLAAAHMRATTKHQDYSSTDSEEVTKKKTSKHFGHDLKPSAQRANKKCKLQSVSQFKVVAEDKENPHRKQLKQKTGQTNATLSRNQASSQKPTSNHKLKSNKTFSLGISKKEIASEELDLNNSTNVQENIPEFEMKDSTASKLSRLQCEENEIDDGKPKNLDGEPPTLSFSHELNKEILEGSKSRNENVKSNAPNQFVNKMVSNLYNNVSKEMASDSQSSFAKHQKPVASSSMENKANENKLADGNQHYEMTPSKFDQQTDPPGKMTVRKETHGFGDKSCCNSILSKKVEQIKHLEVSQASTNVNEKKPDSLSEINEEGSFLRSMHEGEFFKNDNHYVENDFYVESEKMKRPKVNQTSNFLADRGKSAGCPQFSEVDMVNARGTQRICDSTLKIADPKGVSSENSFSKNCGRYDHAKHESEKHLRIKRKEDGNSWKGLQTQSVRTQWGDQFSKDYICSDVVDEMNDNFLNQEKFEDVVDRRKDSENVDGGAYHRDEGAVDVLPGIKKRMRHQLKDFNHNNATRVRISPQQFSNRKLSNFQTSNESFCALKLGNMSISDNTLNIDGENEMSRSEKGTEHAENNHLTEEENKHLSNIVEATNSLRSLESDHSSDLPASPNRATGSGSEPEMGNGSQSESEPFTSVASQNYHQSLSNSVRFSSGNPRLFQHPPNCSSTHGFSRPGDERFYQYAKQAFPPYSEFREAVQGLSMPVYQFSEKNVHISNFLRECSEKIAYKTSSCPDYLHCLATIRVELLYSGKPKTEVHSQFELPSYGNPQGPDHFPYSLRDFSHPLVPINFPHPHTIWTRPEHLREFQSAHMDASRAEARLYPQGHSQPVNCYQRCYHCTATCNPSVPGLNPGMYSSCACSSEHCIEMRRHKESQPLNKPHWNRNEALPGFIEASRSCDQSDVHNMKSSLNGYGHDKAKKNVINGIDRNSNSPKDETGKRTGRTSLERLNNSLESSDNLGSEADRHDLPPPLIRSLSNPDINVVHNNSTQRSKKRHSKSGHEAARQLHLQDEDLLDKPLNSPKMLKTMSSSTDVLTTLFDRDSKGKSNGIGVSDVSQIPLPSNPSKAPLGKLEWLGSNCSNWREQCRPLGTADPSLDAGLTPDPPRANIFQPRRQSGSALEIRRDAANNSKLSPATMTGGLKGRRSNPTSPQESEVTQARREKLLQEFKHKGRTYQLPFIDTHCHIDFLYSRLGTNFSTPFHTFRLKHPEFFPDTYEGCVAVFCNPKTFAYPNPHNAVLKTVEKEDDVWLALGCHPKNAEEFEERHLHGLSLALESPKVVALGETGLDYSGHFGKSAETQKRVFKLQLELALKKKLPVVIHCRDADDDCLEILQSVLPKEHKIHAHCFTRGFAMAQRWMDAFPNLWLGFTPLITYRTATDAIESAANIPLNRLLLETDAPYFVPGSLRDTNVQFSYPGFALFTAERIAYLKGITVTEVLKACRKNTKDMYNI</sequence>
<feature type="compositionally biased region" description="Polar residues" evidence="3">
    <location>
        <begin position="1391"/>
        <end position="1400"/>
    </location>
</feature>
<dbReference type="PANTHER" id="PTHR46363:SF1">
    <property type="entry name" value="DEOXYRIBONUCLEASE TATDN2-RELATED"/>
    <property type="match status" value="1"/>
</dbReference>
<feature type="compositionally biased region" description="Basic and acidic residues" evidence="3">
    <location>
        <begin position="173"/>
        <end position="186"/>
    </location>
</feature>
<feature type="region of interest" description="Disordered" evidence="3">
    <location>
        <begin position="265"/>
        <end position="361"/>
    </location>
</feature>
<feature type="region of interest" description="Disordered" evidence="3">
    <location>
        <begin position="818"/>
        <end position="847"/>
    </location>
</feature>
<dbReference type="InterPro" id="IPR018228">
    <property type="entry name" value="DNase_TatD-rel_CS"/>
</dbReference>
<dbReference type="PROSITE" id="PS01091">
    <property type="entry name" value="TATD_3"/>
    <property type="match status" value="1"/>
</dbReference>
<gene>
    <name evidence="4" type="ORF">EGW08_016272</name>
</gene>
<feature type="region of interest" description="Disordered" evidence="3">
    <location>
        <begin position="135"/>
        <end position="189"/>
    </location>
</feature>
<feature type="compositionally biased region" description="Polar residues" evidence="3">
    <location>
        <begin position="331"/>
        <end position="351"/>
    </location>
</feature>
<feature type="compositionally biased region" description="Polar residues" evidence="3">
    <location>
        <begin position="1318"/>
        <end position="1329"/>
    </location>
</feature>
<dbReference type="GO" id="GO:0016788">
    <property type="term" value="F:hydrolase activity, acting on ester bonds"/>
    <property type="evidence" value="ECO:0007669"/>
    <property type="project" value="InterPro"/>
</dbReference>
<dbReference type="InterPro" id="IPR032466">
    <property type="entry name" value="Metal_Hydrolase"/>
</dbReference>
<dbReference type="PANTHER" id="PTHR46363">
    <property type="entry name" value="DEOXYRIBONUCLEASE TATDN2-RELATED"/>
    <property type="match status" value="1"/>
</dbReference>
<proteinExistence type="inferred from homology"/>
<evidence type="ECO:0000313" key="4">
    <source>
        <dbReference type="EMBL" id="RUS75965.1"/>
    </source>
</evidence>
<accession>A0A3S0ZJ49</accession>
<feature type="compositionally biased region" description="Polar residues" evidence="3">
    <location>
        <begin position="1239"/>
        <end position="1254"/>
    </location>
</feature>
<evidence type="ECO:0000256" key="1">
    <source>
        <dbReference type="ARBA" id="ARBA00009275"/>
    </source>
</evidence>
<feature type="compositionally biased region" description="Polar residues" evidence="3">
    <location>
        <begin position="889"/>
        <end position="902"/>
    </location>
</feature>
<dbReference type="OrthoDB" id="9980814at2759"/>
<organism evidence="4 5">
    <name type="scientific">Elysia chlorotica</name>
    <name type="common">Eastern emerald elysia</name>
    <name type="synonym">Sea slug</name>
    <dbReference type="NCBI Taxonomy" id="188477"/>
    <lineage>
        <taxon>Eukaryota</taxon>
        <taxon>Metazoa</taxon>
        <taxon>Spiralia</taxon>
        <taxon>Lophotrochozoa</taxon>
        <taxon>Mollusca</taxon>
        <taxon>Gastropoda</taxon>
        <taxon>Heterobranchia</taxon>
        <taxon>Euthyneura</taxon>
        <taxon>Panpulmonata</taxon>
        <taxon>Sacoglossa</taxon>
        <taxon>Placobranchoidea</taxon>
        <taxon>Plakobranchidae</taxon>
        <taxon>Elysia</taxon>
    </lineage>
</organism>
<feature type="region of interest" description="Disordered" evidence="3">
    <location>
        <begin position="1"/>
        <end position="27"/>
    </location>
</feature>
<dbReference type="SUPFAM" id="SSF51556">
    <property type="entry name" value="Metallo-dependent hydrolases"/>
    <property type="match status" value="1"/>
</dbReference>
<evidence type="ECO:0000256" key="3">
    <source>
        <dbReference type="SAM" id="MobiDB-lite"/>
    </source>
</evidence>
<feature type="region of interest" description="Disordered" evidence="3">
    <location>
        <begin position="917"/>
        <end position="936"/>
    </location>
</feature>
<feature type="compositionally biased region" description="Basic and acidic residues" evidence="3">
    <location>
        <begin position="826"/>
        <end position="847"/>
    </location>
</feature>
<reference evidence="4 5" key="1">
    <citation type="submission" date="2019-01" db="EMBL/GenBank/DDBJ databases">
        <title>A draft genome assembly of the solar-powered sea slug Elysia chlorotica.</title>
        <authorList>
            <person name="Cai H."/>
            <person name="Li Q."/>
            <person name="Fang X."/>
            <person name="Li J."/>
            <person name="Curtis N.E."/>
            <person name="Altenburger A."/>
            <person name="Shibata T."/>
            <person name="Feng M."/>
            <person name="Maeda T."/>
            <person name="Schwartz J.A."/>
            <person name="Shigenobu S."/>
            <person name="Lundholm N."/>
            <person name="Nishiyama T."/>
            <person name="Yang H."/>
            <person name="Hasebe M."/>
            <person name="Li S."/>
            <person name="Pierce S.K."/>
            <person name="Wang J."/>
        </authorList>
    </citation>
    <scope>NUCLEOTIDE SEQUENCE [LARGE SCALE GENOMIC DNA]</scope>
    <source>
        <strain evidence="4">EC2010</strain>
        <tissue evidence="4">Whole organism of an adult</tissue>
    </source>
</reference>
<protein>
    <submittedName>
        <fullName evidence="4">Uncharacterized protein</fullName>
    </submittedName>
</protein>
<dbReference type="Proteomes" id="UP000271974">
    <property type="component" value="Unassembled WGS sequence"/>
</dbReference>
<feature type="compositionally biased region" description="Basic and acidic residues" evidence="3">
    <location>
        <begin position="1263"/>
        <end position="1275"/>
    </location>
</feature>
<dbReference type="CDD" id="cd01310">
    <property type="entry name" value="TatD_DNAse"/>
    <property type="match status" value="1"/>
</dbReference>
<dbReference type="Gene3D" id="3.20.20.140">
    <property type="entry name" value="Metal-dependent hydrolases"/>
    <property type="match status" value="1"/>
</dbReference>
<dbReference type="InterPro" id="IPR001130">
    <property type="entry name" value="TatD-like"/>
</dbReference>
<feature type="region of interest" description="Disordered" evidence="3">
    <location>
        <begin position="1307"/>
        <end position="1329"/>
    </location>
</feature>
<keyword evidence="5" id="KW-1185">Reference proteome</keyword>
<dbReference type="Pfam" id="PF01026">
    <property type="entry name" value="TatD_DNase"/>
    <property type="match status" value="1"/>
</dbReference>
<feature type="region of interest" description="Disordered" evidence="3">
    <location>
        <begin position="1357"/>
        <end position="1422"/>
    </location>
</feature>
<keyword evidence="2" id="KW-0378">Hydrolase</keyword>
<comment type="similarity">
    <text evidence="1">Belongs to the metallo-dependent hydrolases superfamily. TatD-type hydrolase family.</text>
</comment>
<comment type="caution">
    <text evidence="4">The sequence shown here is derived from an EMBL/GenBank/DDBJ whole genome shotgun (WGS) entry which is preliminary data.</text>
</comment>
<dbReference type="PROSITE" id="PS01090">
    <property type="entry name" value="TATD_2"/>
    <property type="match status" value="1"/>
</dbReference>
<feature type="compositionally biased region" description="Polar residues" evidence="3">
    <location>
        <begin position="1410"/>
        <end position="1421"/>
    </location>
</feature>
<feature type="region of interest" description="Disordered" evidence="3">
    <location>
        <begin position="474"/>
        <end position="530"/>
    </location>
</feature>
<feature type="compositionally biased region" description="Polar residues" evidence="3">
    <location>
        <begin position="474"/>
        <end position="493"/>
    </location>
</feature>
<name>A0A3S0ZJ49_ELYCH</name>
<feature type="compositionally biased region" description="Basic and acidic residues" evidence="3">
    <location>
        <begin position="1"/>
        <end position="11"/>
    </location>
</feature>